<dbReference type="Proteomes" id="UP001500298">
    <property type="component" value="Unassembled WGS sequence"/>
</dbReference>
<feature type="transmembrane region" description="Helical" evidence="1">
    <location>
        <begin position="65"/>
        <end position="84"/>
    </location>
</feature>
<gene>
    <name evidence="2" type="ORF">GCM10023331_17360</name>
</gene>
<keyword evidence="1" id="KW-0812">Transmembrane</keyword>
<evidence type="ECO:0000313" key="3">
    <source>
        <dbReference type="Proteomes" id="UP001500298"/>
    </source>
</evidence>
<dbReference type="EMBL" id="BAABJX010000026">
    <property type="protein sequence ID" value="GAA4832656.1"/>
    <property type="molecule type" value="Genomic_DNA"/>
</dbReference>
<accession>A0ABP9DBX8</accession>
<protein>
    <recommendedName>
        <fullName evidence="4">ABC transporter permease</fullName>
    </recommendedName>
</protein>
<reference evidence="3" key="1">
    <citation type="journal article" date="2019" name="Int. J. Syst. Evol. Microbiol.">
        <title>The Global Catalogue of Microorganisms (GCM) 10K type strain sequencing project: providing services to taxonomists for standard genome sequencing and annotation.</title>
        <authorList>
            <consortium name="The Broad Institute Genomics Platform"/>
            <consortium name="The Broad Institute Genome Sequencing Center for Infectious Disease"/>
            <person name="Wu L."/>
            <person name="Ma J."/>
        </authorList>
    </citation>
    <scope>NUCLEOTIDE SEQUENCE [LARGE SCALE GENOMIC DNA]</scope>
    <source>
        <strain evidence="3">JCM 18326</strain>
    </source>
</reference>
<dbReference type="RefSeq" id="WP_345370994.1">
    <property type="nucleotide sequence ID" value="NZ_BAABJX010000026.1"/>
</dbReference>
<keyword evidence="3" id="KW-1185">Reference proteome</keyword>
<name>A0ABP9DBX8_9BACT</name>
<keyword evidence="1" id="KW-1133">Transmembrane helix</keyword>
<organism evidence="2 3">
    <name type="scientific">Algivirga pacifica</name>
    <dbReference type="NCBI Taxonomy" id="1162670"/>
    <lineage>
        <taxon>Bacteria</taxon>
        <taxon>Pseudomonadati</taxon>
        <taxon>Bacteroidota</taxon>
        <taxon>Cytophagia</taxon>
        <taxon>Cytophagales</taxon>
        <taxon>Flammeovirgaceae</taxon>
        <taxon>Algivirga</taxon>
    </lineage>
</organism>
<feature type="transmembrane region" description="Helical" evidence="1">
    <location>
        <begin position="105"/>
        <end position="129"/>
    </location>
</feature>
<keyword evidence="1" id="KW-0472">Membrane</keyword>
<feature type="transmembrane region" description="Helical" evidence="1">
    <location>
        <begin position="191"/>
        <end position="216"/>
    </location>
</feature>
<proteinExistence type="predicted"/>
<feature type="transmembrane region" description="Helical" evidence="1">
    <location>
        <begin position="165"/>
        <end position="184"/>
    </location>
</feature>
<feature type="transmembrane region" description="Helical" evidence="1">
    <location>
        <begin position="236"/>
        <end position="258"/>
    </location>
</feature>
<comment type="caution">
    <text evidence="2">The sequence shown here is derived from an EMBL/GenBank/DDBJ whole genome shotgun (WGS) entry which is preliminary data.</text>
</comment>
<evidence type="ECO:0000313" key="2">
    <source>
        <dbReference type="EMBL" id="GAA4832656.1"/>
    </source>
</evidence>
<evidence type="ECO:0008006" key="4">
    <source>
        <dbReference type="Google" id="ProtNLM"/>
    </source>
</evidence>
<evidence type="ECO:0000256" key="1">
    <source>
        <dbReference type="SAM" id="Phobius"/>
    </source>
</evidence>
<sequence length="265" mass="30649">MKTTNDFFSATRFKLLAQQTYFLNRKAFFKGIAGFCGALFILFLVMQSPLGMRRALEGKHLLEIFITLFVILGLIYIGYAFPAFRSKEKTIPYLMLPASAFEKFVLEYLTRILLFVIVFPFLFLMTYMVEGWLHANLLQDINFYGWEVLDQIELFKHMEEFMKPWSAMLLGVVFWTGINLAFLGSAMFQRLPLLTTIFVSVALFFLYFGLVVLMFFLFDVNSYPFVLKQSSILERVWIAAIILLGIGFNGGLIAAAYYKVKEKEV</sequence>
<feature type="transmembrane region" description="Helical" evidence="1">
    <location>
        <begin position="27"/>
        <end position="45"/>
    </location>
</feature>